<dbReference type="InterPro" id="IPR030960">
    <property type="entry name" value="DHQS/DOIS_N"/>
</dbReference>
<evidence type="ECO:0000259" key="6">
    <source>
        <dbReference type="Pfam" id="PF24621"/>
    </source>
</evidence>
<gene>
    <name evidence="7" type="ORF">ACFONA_14115</name>
</gene>
<sequence length="383" mass="40699">MPSWSEPAIRFDIAASTGNYGVAIAPGLMRDLVARPGEHVFIVDARLKQPLLDAGIDPIVIVADEPAKTLDRMTDIVVQLRERRATRGTTLVAVGGGVVQDIAAFVASIYMRGIDWIYVPTTLLSMTDSCIGGKSSINVGAYKNIVGTFHPPIEVLIDPHFIATLSAEQKAAGLCEAAKICLCRGLDQFDGYAAEAPAVDSADVALVPVIERSLRAKKWFIEIDEFDQGERLVLNFGHTFGHAIEAASGFAVSHGIAVGLGMIAALDLGRALGRDYAAVPQIARFRAHIGDLLRAVDDLPAALSSASVDALMDAFQSDKKHSRETFAVIVVTAAGAVERLLLPRDAASDAMIRRAFQAMLAEYRVNPAPRIASVASSPAGAMA</sequence>
<dbReference type="Pfam" id="PF01761">
    <property type="entry name" value="DHQ_synthase"/>
    <property type="match status" value="1"/>
</dbReference>
<dbReference type="Gene3D" id="1.20.1090.10">
    <property type="entry name" value="Dehydroquinate synthase-like - alpha domain"/>
    <property type="match status" value="1"/>
</dbReference>
<dbReference type="EC" id="4.2.3.-" evidence="7"/>
<accession>A0ABV7SXC1</accession>
<comment type="cofactor">
    <cofactor evidence="2">
        <name>Co(2+)</name>
        <dbReference type="ChEBI" id="CHEBI:48828"/>
    </cofactor>
</comment>
<dbReference type="InterPro" id="IPR050071">
    <property type="entry name" value="Dehydroquinate_synthase"/>
</dbReference>
<dbReference type="SUPFAM" id="SSF56796">
    <property type="entry name" value="Dehydroquinate synthase-like"/>
    <property type="match status" value="1"/>
</dbReference>
<evidence type="ECO:0000313" key="8">
    <source>
        <dbReference type="Proteomes" id="UP001595713"/>
    </source>
</evidence>
<evidence type="ECO:0000256" key="4">
    <source>
        <dbReference type="ARBA" id="ARBA00023027"/>
    </source>
</evidence>
<evidence type="ECO:0000256" key="3">
    <source>
        <dbReference type="ARBA" id="ARBA00022723"/>
    </source>
</evidence>
<keyword evidence="7" id="KW-0456">Lyase</keyword>
<comment type="caution">
    <text evidence="7">The sequence shown here is derived from an EMBL/GenBank/DDBJ whole genome shotgun (WGS) entry which is preliminary data.</text>
</comment>
<dbReference type="Proteomes" id="UP001595713">
    <property type="component" value="Unassembled WGS sequence"/>
</dbReference>
<feature type="domain" description="3-dehydroquinate synthase N-terminal" evidence="5">
    <location>
        <begin position="59"/>
        <end position="169"/>
    </location>
</feature>
<dbReference type="CDD" id="cd08195">
    <property type="entry name" value="DHQS"/>
    <property type="match status" value="1"/>
</dbReference>
<organism evidence="7 8">
    <name type="scientific">Sphingomonas hylomeconis</name>
    <dbReference type="NCBI Taxonomy" id="1395958"/>
    <lineage>
        <taxon>Bacteria</taxon>
        <taxon>Pseudomonadati</taxon>
        <taxon>Pseudomonadota</taxon>
        <taxon>Alphaproteobacteria</taxon>
        <taxon>Sphingomonadales</taxon>
        <taxon>Sphingomonadaceae</taxon>
        <taxon>Sphingomonas</taxon>
    </lineage>
</organism>
<evidence type="ECO:0000256" key="2">
    <source>
        <dbReference type="ARBA" id="ARBA00001941"/>
    </source>
</evidence>
<dbReference type="RefSeq" id="WP_261292836.1">
    <property type="nucleotide sequence ID" value="NZ_JANQBK010000001.1"/>
</dbReference>
<dbReference type="PANTHER" id="PTHR43622">
    <property type="entry name" value="3-DEHYDROQUINATE SYNTHASE"/>
    <property type="match status" value="1"/>
</dbReference>
<keyword evidence="4" id="KW-0520">NAD</keyword>
<reference evidence="8" key="1">
    <citation type="journal article" date="2019" name="Int. J. Syst. Evol. Microbiol.">
        <title>The Global Catalogue of Microorganisms (GCM) 10K type strain sequencing project: providing services to taxonomists for standard genome sequencing and annotation.</title>
        <authorList>
            <consortium name="The Broad Institute Genomics Platform"/>
            <consortium name="The Broad Institute Genome Sequencing Center for Infectious Disease"/>
            <person name="Wu L."/>
            <person name="Ma J."/>
        </authorList>
    </citation>
    <scope>NUCLEOTIDE SEQUENCE [LARGE SCALE GENOMIC DNA]</scope>
    <source>
        <strain evidence="8">KCTC 42739</strain>
    </source>
</reference>
<dbReference type="GO" id="GO:0016829">
    <property type="term" value="F:lyase activity"/>
    <property type="evidence" value="ECO:0007669"/>
    <property type="project" value="UniProtKB-KW"/>
</dbReference>
<keyword evidence="3" id="KW-0479">Metal-binding</keyword>
<dbReference type="EMBL" id="JBHRXP010000007">
    <property type="protein sequence ID" value="MFC3581303.1"/>
    <property type="molecule type" value="Genomic_DNA"/>
</dbReference>
<dbReference type="InterPro" id="IPR056179">
    <property type="entry name" value="DHQS_C"/>
</dbReference>
<dbReference type="PANTHER" id="PTHR43622:SF1">
    <property type="entry name" value="3-DEHYDROQUINATE SYNTHASE"/>
    <property type="match status" value="1"/>
</dbReference>
<feature type="domain" description="3-dehydroquinate synthase C-terminal" evidence="6">
    <location>
        <begin position="173"/>
        <end position="320"/>
    </location>
</feature>
<comment type="cofactor">
    <cofactor evidence="1">
        <name>NAD(+)</name>
        <dbReference type="ChEBI" id="CHEBI:57540"/>
    </cofactor>
</comment>
<proteinExistence type="predicted"/>
<evidence type="ECO:0000313" key="7">
    <source>
        <dbReference type="EMBL" id="MFC3581303.1"/>
    </source>
</evidence>
<dbReference type="Pfam" id="PF24621">
    <property type="entry name" value="DHQS_C"/>
    <property type="match status" value="1"/>
</dbReference>
<dbReference type="Gene3D" id="3.40.50.1970">
    <property type="match status" value="1"/>
</dbReference>
<name>A0ABV7SXC1_9SPHN</name>
<evidence type="ECO:0000256" key="1">
    <source>
        <dbReference type="ARBA" id="ARBA00001911"/>
    </source>
</evidence>
<evidence type="ECO:0000259" key="5">
    <source>
        <dbReference type="Pfam" id="PF01761"/>
    </source>
</evidence>
<protein>
    <submittedName>
        <fullName evidence="7">3-dehydroquinate synthase family protein</fullName>
        <ecNumber evidence="7">4.2.3.-</ecNumber>
    </submittedName>
</protein>
<keyword evidence="8" id="KW-1185">Reference proteome</keyword>